<evidence type="ECO:0000313" key="8">
    <source>
        <dbReference type="Proteomes" id="UP000247409"/>
    </source>
</evidence>
<comment type="caution">
    <text evidence="7">The sequence shown here is derived from an EMBL/GenBank/DDBJ whole genome shotgun (WGS) entry which is preliminary data.</text>
</comment>
<feature type="compositionally biased region" description="Polar residues" evidence="5">
    <location>
        <begin position="203"/>
        <end position="215"/>
    </location>
</feature>
<proteinExistence type="predicted"/>
<evidence type="ECO:0000256" key="1">
    <source>
        <dbReference type="ARBA" id="ARBA00004141"/>
    </source>
</evidence>
<feature type="transmembrane region" description="Helical" evidence="6">
    <location>
        <begin position="46"/>
        <end position="63"/>
    </location>
</feature>
<dbReference type="Proteomes" id="UP000247409">
    <property type="component" value="Unassembled WGS sequence"/>
</dbReference>
<keyword evidence="8" id="KW-1185">Reference proteome</keyword>
<evidence type="ECO:0000256" key="5">
    <source>
        <dbReference type="SAM" id="MobiDB-lite"/>
    </source>
</evidence>
<reference evidence="7 8" key="1">
    <citation type="journal article" date="2018" name="Mol. Biol. Evol.">
        <title>Analysis of the draft genome of the red seaweed Gracilariopsis chorda provides insights into genome size evolution in Rhodophyta.</title>
        <authorList>
            <person name="Lee J."/>
            <person name="Yang E.C."/>
            <person name="Graf L."/>
            <person name="Yang J.H."/>
            <person name="Qiu H."/>
            <person name="Zel Zion U."/>
            <person name="Chan C.X."/>
            <person name="Stephens T.G."/>
            <person name="Weber A.P.M."/>
            <person name="Boo G.H."/>
            <person name="Boo S.M."/>
            <person name="Kim K.M."/>
            <person name="Shin Y."/>
            <person name="Jung M."/>
            <person name="Lee S.J."/>
            <person name="Yim H.S."/>
            <person name="Lee J.H."/>
            <person name="Bhattacharya D."/>
            <person name="Yoon H.S."/>
        </authorList>
    </citation>
    <scope>NUCLEOTIDE SEQUENCE [LARGE SCALE GENOMIC DNA]</scope>
    <source>
        <strain evidence="7 8">SKKU-2015</strain>
        <tissue evidence="7">Whole body</tissue>
    </source>
</reference>
<protein>
    <submittedName>
        <fullName evidence="7">Nucleotide-sugar uncharacterized transporter 3</fullName>
    </submittedName>
</protein>
<name>A0A2V3J3T2_9FLOR</name>
<keyword evidence="3 6" id="KW-1133">Transmembrane helix</keyword>
<evidence type="ECO:0000313" key="7">
    <source>
        <dbReference type="EMBL" id="PXF49116.1"/>
    </source>
</evidence>
<feature type="transmembrane region" description="Helical" evidence="6">
    <location>
        <begin position="75"/>
        <end position="97"/>
    </location>
</feature>
<feature type="transmembrane region" description="Helical" evidence="6">
    <location>
        <begin position="109"/>
        <end position="131"/>
    </location>
</feature>
<dbReference type="InterPro" id="IPR050186">
    <property type="entry name" value="TPT_transporter"/>
</dbReference>
<evidence type="ECO:0000256" key="2">
    <source>
        <dbReference type="ARBA" id="ARBA00022692"/>
    </source>
</evidence>
<sequence>MIFVVSIHSYVNKTKPTIYTIVATILVTAGALWAGTTDLAFDPVGYALAFTANLSTAIYLVLLRPIRDKLHLSNLQLIFVNALANIPVLIILVMAIPRKEGLLSHFADLTYSFLFLCSCAMAVIINHAIFVNTTTNDAIAQSIASQLKDVVLLVASVIFVDDPAHRADGNLQGVMVGFLGSVAYGIGKIVGRRAEASEIIRTTQPEITQPDQSKWSTEEKAELLGTETRPSS</sequence>
<dbReference type="AlphaFoldDB" id="A0A2V3J3T2"/>
<feature type="region of interest" description="Disordered" evidence="5">
    <location>
        <begin position="203"/>
        <end position="232"/>
    </location>
</feature>
<keyword evidence="4 6" id="KW-0472">Membrane</keyword>
<evidence type="ECO:0000256" key="6">
    <source>
        <dbReference type="SAM" id="Phobius"/>
    </source>
</evidence>
<evidence type="ECO:0000256" key="4">
    <source>
        <dbReference type="ARBA" id="ARBA00023136"/>
    </source>
</evidence>
<dbReference type="OrthoDB" id="417037at2759"/>
<keyword evidence="2 6" id="KW-0812">Transmembrane</keyword>
<gene>
    <name evidence="7" type="ORF">BWQ96_01065</name>
</gene>
<dbReference type="EMBL" id="NBIV01000008">
    <property type="protein sequence ID" value="PXF49116.1"/>
    <property type="molecule type" value="Genomic_DNA"/>
</dbReference>
<feature type="transmembrane region" description="Helical" evidence="6">
    <location>
        <begin position="16"/>
        <end position="34"/>
    </location>
</feature>
<dbReference type="PANTHER" id="PTHR11132">
    <property type="entry name" value="SOLUTE CARRIER FAMILY 35"/>
    <property type="match status" value="1"/>
</dbReference>
<comment type="subcellular location">
    <subcellularLocation>
        <location evidence="1">Membrane</location>
        <topology evidence="1">Multi-pass membrane protein</topology>
    </subcellularLocation>
</comment>
<accession>A0A2V3J3T2</accession>
<dbReference type="GO" id="GO:0016020">
    <property type="term" value="C:membrane"/>
    <property type="evidence" value="ECO:0007669"/>
    <property type="project" value="UniProtKB-SubCell"/>
</dbReference>
<evidence type="ECO:0000256" key="3">
    <source>
        <dbReference type="ARBA" id="ARBA00022989"/>
    </source>
</evidence>
<organism evidence="7 8">
    <name type="scientific">Gracilariopsis chorda</name>
    <dbReference type="NCBI Taxonomy" id="448386"/>
    <lineage>
        <taxon>Eukaryota</taxon>
        <taxon>Rhodophyta</taxon>
        <taxon>Florideophyceae</taxon>
        <taxon>Rhodymeniophycidae</taxon>
        <taxon>Gracilariales</taxon>
        <taxon>Gracilariaceae</taxon>
        <taxon>Gracilariopsis</taxon>
    </lineage>
</organism>